<dbReference type="Pfam" id="PF00248">
    <property type="entry name" value="Aldo_ket_red"/>
    <property type="match status" value="1"/>
</dbReference>
<dbReference type="RefSeq" id="WP_038557775.1">
    <property type="nucleotide sequence ID" value="NZ_CP008876.1"/>
</dbReference>
<dbReference type="OrthoDB" id="9804790at2"/>
<dbReference type="KEGG" id="tap:GZ22_00875"/>
<dbReference type="GeneID" id="34222533"/>
<feature type="binding site" evidence="5">
    <location>
        <position position="111"/>
    </location>
    <ligand>
        <name>substrate</name>
    </ligand>
</feature>
<dbReference type="PROSITE" id="PS00798">
    <property type="entry name" value="ALDOKETO_REDUCTASE_1"/>
    <property type="match status" value="1"/>
</dbReference>
<evidence type="ECO:0000256" key="2">
    <source>
        <dbReference type="ARBA" id="ARBA00022857"/>
    </source>
</evidence>
<dbReference type="InterPro" id="IPR020471">
    <property type="entry name" value="AKR"/>
</dbReference>
<reference evidence="9 10" key="1">
    <citation type="submission" date="2014-07" db="EMBL/GenBank/DDBJ databases">
        <title>Complete genome sequence of a moderately halophilic bacterium Terribacillus aidingensis MP602, isolated from Cryptomeria fortunei in Tianmu mountain in China.</title>
        <authorList>
            <person name="Wang Y."/>
            <person name="Lu P."/>
            <person name="Zhang L."/>
        </authorList>
    </citation>
    <scope>NUCLEOTIDE SEQUENCE [LARGE SCALE GENOMIC DNA]</scope>
    <source>
        <strain evidence="9 10">MP602</strain>
    </source>
</reference>
<gene>
    <name evidence="9" type="ORF">GZ22_00875</name>
</gene>
<proteinExistence type="inferred from homology"/>
<protein>
    <submittedName>
        <fullName evidence="9">Glyoxal reductase</fullName>
    </submittedName>
</protein>
<dbReference type="PANTHER" id="PTHR43827">
    <property type="entry name" value="2,5-DIKETO-D-GLUCONIC ACID REDUCTASE"/>
    <property type="match status" value="1"/>
</dbReference>
<accession>A0A075LFZ8</accession>
<dbReference type="Proteomes" id="UP000027980">
    <property type="component" value="Chromosome"/>
</dbReference>
<feature type="domain" description="NADP-dependent oxidoreductase" evidence="8">
    <location>
        <begin position="28"/>
        <end position="261"/>
    </location>
</feature>
<evidence type="ECO:0000256" key="4">
    <source>
        <dbReference type="PIRSR" id="PIRSR000097-1"/>
    </source>
</evidence>
<evidence type="ECO:0000256" key="5">
    <source>
        <dbReference type="PIRSR" id="PIRSR000097-2"/>
    </source>
</evidence>
<dbReference type="InterPro" id="IPR018170">
    <property type="entry name" value="Aldo/ket_reductase_CS"/>
</dbReference>
<dbReference type="PANTHER" id="PTHR43827:SF3">
    <property type="entry name" value="NADP-DEPENDENT OXIDOREDUCTASE DOMAIN-CONTAINING PROTEIN"/>
    <property type="match status" value="1"/>
</dbReference>
<sequence>MKSVKLNNGNSMPILGYGVFRVEDGKDLADKVYFAIEQGYRSIDTAAIYGNEASVGQGINRAIQAGLVKREELFVTSKVWNAGLTFEQTKAAYQESLEKMQLEYLDLYLIHWPGKDKFLEAYRALEELYQEKKVKAIGVSNFQVHHLEKLLSAASVVPAVNQVEFHPRLIQEQLRAYTKEKGILLEAWSPLMNGELLAQPLLQELSAKYGKSPAQIVLRWDIQHDVITIPKSMTEKRIIENKEVFDFEIQPEDMERLDQLDDGTRSGPHPDEFDF</sequence>
<feature type="region of interest" description="Disordered" evidence="7">
    <location>
        <begin position="256"/>
        <end position="275"/>
    </location>
</feature>
<dbReference type="FunFam" id="3.20.20.100:FF:000015">
    <property type="entry name" value="Oxidoreductase, aldo/keto reductase family"/>
    <property type="match status" value="1"/>
</dbReference>
<dbReference type="GO" id="GO:0016616">
    <property type="term" value="F:oxidoreductase activity, acting on the CH-OH group of donors, NAD or NADP as acceptor"/>
    <property type="evidence" value="ECO:0007669"/>
    <property type="project" value="UniProtKB-ARBA"/>
</dbReference>
<dbReference type="InterPro" id="IPR023210">
    <property type="entry name" value="NADP_OxRdtase_dom"/>
</dbReference>
<name>A0A075LFZ8_9BACI</name>
<evidence type="ECO:0000256" key="7">
    <source>
        <dbReference type="SAM" id="MobiDB-lite"/>
    </source>
</evidence>
<dbReference type="InterPro" id="IPR036812">
    <property type="entry name" value="NAD(P)_OxRdtase_dom_sf"/>
</dbReference>
<dbReference type="EMBL" id="CP008876">
    <property type="protein sequence ID" value="AIF65349.1"/>
    <property type="molecule type" value="Genomic_DNA"/>
</dbReference>
<dbReference type="HOGENOM" id="CLU_023205_0_1_9"/>
<feature type="site" description="Lowers pKa of active site Tyr" evidence="6">
    <location>
        <position position="78"/>
    </location>
</feature>
<evidence type="ECO:0000313" key="9">
    <source>
        <dbReference type="EMBL" id="AIF65349.1"/>
    </source>
</evidence>
<dbReference type="SUPFAM" id="SSF51430">
    <property type="entry name" value="NAD(P)-linked oxidoreductase"/>
    <property type="match status" value="1"/>
</dbReference>
<evidence type="ECO:0000259" key="8">
    <source>
        <dbReference type="Pfam" id="PF00248"/>
    </source>
</evidence>
<evidence type="ECO:0000256" key="1">
    <source>
        <dbReference type="ARBA" id="ARBA00007905"/>
    </source>
</evidence>
<organism evidence="9 10">
    <name type="scientific">Terribacillus saccharophilus</name>
    <dbReference type="NCBI Taxonomy" id="361277"/>
    <lineage>
        <taxon>Bacteria</taxon>
        <taxon>Bacillati</taxon>
        <taxon>Bacillota</taxon>
        <taxon>Bacilli</taxon>
        <taxon>Bacillales</taxon>
        <taxon>Bacillaceae</taxon>
        <taxon>Terribacillus</taxon>
    </lineage>
</organism>
<comment type="similarity">
    <text evidence="1">Belongs to the aldo/keto reductase family.</text>
</comment>
<dbReference type="PRINTS" id="PR00069">
    <property type="entry name" value="ALDKETRDTASE"/>
</dbReference>
<evidence type="ECO:0000313" key="10">
    <source>
        <dbReference type="Proteomes" id="UP000027980"/>
    </source>
</evidence>
<keyword evidence="3" id="KW-0560">Oxidoreductase</keyword>
<keyword evidence="2" id="KW-0521">NADP</keyword>
<dbReference type="AlphaFoldDB" id="A0A075LFZ8"/>
<dbReference type="Gene3D" id="3.20.20.100">
    <property type="entry name" value="NADP-dependent oxidoreductase domain"/>
    <property type="match status" value="1"/>
</dbReference>
<dbReference type="PROSITE" id="PS00062">
    <property type="entry name" value="ALDOKETO_REDUCTASE_2"/>
    <property type="match status" value="1"/>
</dbReference>
<evidence type="ECO:0000256" key="3">
    <source>
        <dbReference type="ARBA" id="ARBA00023002"/>
    </source>
</evidence>
<feature type="active site" description="Proton donor" evidence="4">
    <location>
        <position position="49"/>
    </location>
</feature>
<dbReference type="PROSITE" id="PS00063">
    <property type="entry name" value="ALDOKETO_REDUCTASE_3"/>
    <property type="match status" value="1"/>
</dbReference>
<dbReference type="PIRSF" id="PIRSF000097">
    <property type="entry name" value="AKR"/>
    <property type="match status" value="1"/>
</dbReference>
<evidence type="ECO:0000256" key="6">
    <source>
        <dbReference type="PIRSR" id="PIRSR000097-3"/>
    </source>
</evidence>